<reference evidence="2" key="2">
    <citation type="submission" date="2020-12" db="EMBL/GenBank/DDBJ databases">
        <title>New Spironucleus salmonicida genome in near-complete chromosomes.</title>
        <authorList>
            <person name="Xu F."/>
            <person name="Kurt Z."/>
            <person name="Jimenez-Gonzalez A."/>
            <person name="Astvaldsson A."/>
            <person name="Andersson J.O."/>
            <person name="Svard S.G."/>
        </authorList>
    </citation>
    <scope>NUCLEOTIDE SEQUENCE</scope>
    <source>
        <strain evidence="2">ATCC 50377</strain>
    </source>
</reference>
<dbReference type="Proteomes" id="UP000018208">
    <property type="component" value="Unassembled WGS sequence"/>
</dbReference>
<protein>
    <submittedName>
        <fullName evidence="1">Uncharacterized protein</fullName>
    </submittedName>
</protein>
<dbReference type="EMBL" id="KI546166">
    <property type="protein sequence ID" value="EST42200.1"/>
    <property type="molecule type" value="Genomic_DNA"/>
</dbReference>
<dbReference type="VEuPathDB" id="GiardiaDB:SS50377_22308"/>
<dbReference type="AlphaFoldDB" id="V6LCJ7"/>
<sequence length="342" mass="40494">MTERDLLQQPTMTTLTPLQITDLILTNQAQQFTVSKKKQVKHKLNNKSLHTKKKNCVKHQTKDSNELKLDNQYTHNDVKQQILQKFMCVEPKIQKKLENISNKLSNNNKSFTTKRNLSFQKDNKNLSQQQVVKNEYQKPFRSARITGSMLVQQKVQKQISLQQIVPSKFDTEHDIIFQIDEETQTHIVNYSLLREKQQMEFDLQSQILEQDKQQCQILLKRVQQMGQTRQDLIFSLQSMTTDLTKTQTEFNELEFSKLVLDDYQKANTLLSSIIQEKKSLINDQSEQGYRAKLENNYEKITIQQQLKHILLNSISYCNRIREEQNVNYEYVLQNYAMLERIK</sequence>
<accession>V6LCJ7</accession>
<name>V6LCJ7_9EUKA</name>
<proteinExistence type="predicted"/>
<evidence type="ECO:0000313" key="1">
    <source>
        <dbReference type="EMBL" id="EST42200.1"/>
    </source>
</evidence>
<gene>
    <name evidence="1" type="ORF">SS50377_18502</name>
    <name evidence="2" type="ORF">SS50377_22308</name>
</gene>
<reference evidence="1 2" key="1">
    <citation type="journal article" date="2014" name="PLoS Genet.">
        <title>The Genome of Spironucleus salmonicida Highlights a Fish Pathogen Adapted to Fluctuating Environments.</title>
        <authorList>
            <person name="Xu F."/>
            <person name="Jerlstrom-Hultqvist J."/>
            <person name="Einarsson E."/>
            <person name="Astvaldsson A."/>
            <person name="Svard S.G."/>
            <person name="Andersson J.O."/>
        </authorList>
    </citation>
    <scope>NUCLEOTIDE SEQUENCE</scope>
    <source>
        <strain evidence="2">ATCC 50377</strain>
    </source>
</reference>
<evidence type="ECO:0000313" key="2">
    <source>
        <dbReference type="EMBL" id="KAH0574693.1"/>
    </source>
</evidence>
<dbReference type="EMBL" id="AUWU02000003">
    <property type="protein sequence ID" value="KAH0574693.1"/>
    <property type="molecule type" value="Genomic_DNA"/>
</dbReference>
<organism evidence="1">
    <name type="scientific">Spironucleus salmonicida</name>
    <dbReference type="NCBI Taxonomy" id="348837"/>
    <lineage>
        <taxon>Eukaryota</taxon>
        <taxon>Metamonada</taxon>
        <taxon>Diplomonadida</taxon>
        <taxon>Hexamitidae</taxon>
        <taxon>Hexamitinae</taxon>
        <taxon>Spironucleus</taxon>
    </lineage>
</organism>
<evidence type="ECO:0000313" key="3">
    <source>
        <dbReference type="Proteomes" id="UP000018208"/>
    </source>
</evidence>
<keyword evidence="3" id="KW-1185">Reference proteome</keyword>